<feature type="compositionally biased region" description="Low complexity" evidence="1">
    <location>
        <begin position="417"/>
        <end position="434"/>
    </location>
</feature>
<feature type="compositionally biased region" description="Basic and acidic residues" evidence="1">
    <location>
        <begin position="23"/>
        <end position="39"/>
    </location>
</feature>
<feature type="region of interest" description="Disordered" evidence="1">
    <location>
        <begin position="667"/>
        <end position="752"/>
    </location>
</feature>
<feature type="compositionally biased region" description="Basic and acidic residues" evidence="1">
    <location>
        <begin position="86"/>
        <end position="111"/>
    </location>
</feature>
<proteinExistence type="predicted"/>
<evidence type="ECO:0000313" key="2">
    <source>
        <dbReference type="EMBL" id="VDK46160.1"/>
    </source>
</evidence>
<feature type="compositionally biased region" description="Basic and acidic residues" evidence="1">
    <location>
        <begin position="407"/>
        <end position="416"/>
    </location>
</feature>
<feature type="region of interest" description="Disordered" evidence="1">
    <location>
        <begin position="850"/>
        <end position="887"/>
    </location>
</feature>
<organism evidence="2 3">
    <name type="scientific">Cylicostephanus goldi</name>
    <name type="common">Nematode worm</name>
    <dbReference type="NCBI Taxonomy" id="71465"/>
    <lineage>
        <taxon>Eukaryota</taxon>
        <taxon>Metazoa</taxon>
        <taxon>Ecdysozoa</taxon>
        <taxon>Nematoda</taxon>
        <taxon>Chromadorea</taxon>
        <taxon>Rhabditida</taxon>
        <taxon>Rhabditina</taxon>
        <taxon>Rhabditomorpha</taxon>
        <taxon>Strongyloidea</taxon>
        <taxon>Strongylidae</taxon>
        <taxon>Cylicostephanus</taxon>
    </lineage>
</organism>
<feature type="region of interest" description="Disordered" evidence="1">
    <location>
        <begin position="259"/>
        <end position="347"/>
    </location>
</feature>
<feature type="region of interest" description="Disordered" evidence="1">
    <location>
        <begin position="205"/>
        <end position="228"/>
    </location>
</feature>
<feature type="compositionally biased region" description="Basic and acidic residues" evidence="1">
    <location>
        <begin position="119"/>
        <end position="129"/>
    </location>
</feature>
<evidence type="ECO:0000313" key="3">
    <source>
        <dbReference type="Proteomes" id="UP000271889"/>
    </source>
</evidence>
<feature type="compositionally biased region" description="Basic and acidic residues" evidence="1">
    <location>
        <begin position="797"/>
        <end position="827"/>
    </location>
</feature>
<dbReference type="AlphaFoldDB" id="A0A3P6QR96"/>
<feature type="non-terminal residue" evidence="2">
    <location>
        <position position="925"/>
    </location>
</feature>
<dbReference type="EMBL" id="UYRV01001046">
    <property type="protein sequence ID" value="VDK46160.1"/>
    <property type="molecule type" value="Genomic_DNA"/>
</dbReference>
<feature type="region of interest" description="Disordered" evidence="1">
    <location>
        <begin position="147"/>
        <end position="171"/>
    </location>
</feature>
<name>A0A3P6QR96_CYLGO</name>
<feature type="compositionally biased region" description="Basic and acidic residues" evidence="1">
    <location>
        <begin position="850"/>
        <end position="866"/>
    </location>
</feature>
<feature type="region of interest" description="Disordered" evidence="1">
    <location>
        <begin position="374"/>
        <end position="458"/>
    </location>
</feature>
<feature type="region of interest" description="Disordered" evidence="1">
    <location>
        <begin position="794"/>
        <end position="827"/>
    </location>
</feature>
<keyword evidence="3" id="KW-1185">Reference proteome</keyword>
<evidence type="ECO:0000256" key="1">
    <source>
        <dbReference type="SAM" id="MobiDB-lite"/>
    </source>
</evidence>
<feature type="region of interest" description="Disordered" evidence="1">
    <location>
        <begin position="23"/>
        <end position="129"/>
    </location>
</feature>
<feature type="compositionally biased region" description="Polar residues" evidence="1">
    <location>
        <begin position="68"/>
        <end position="85"/>
    </location>
</feature>
<gene>
    <name evidence="2" type="ORF">CGOC_LOCUS687</name>
</gene>
<sequence length="925" mass="103355">MVKKDAAIPESLGSVRERIARFESLQDEKPTKSSPDKGSVDIVVTPVSPMPAMKIETEDIAQEPLSPSIESEVSQAEVKSSSSYSGDEHSPRGFERPDSREKRAFVEEPRTKVPSPPVEEVKEQESEKVDEYLTYPKTVIEMTREEMLELEERSESPQLAGVPKKQKDDDQYEVISPIPIQDEPPEEHPKLAETRTTPISSFHEVQEQQAMQTEGVVPPSEQAEAPPKYEDVVEELAYPKEEHEYRTVKKTVTTVTTTRYMEMPESAEGIVEQAEEPSPYPTPREPLEEVEYPTMTKTVTTVTTTIEVPETPESEKQEHEVPEKNLEYGDERRYDEIGTVETEPYSALLTGQEPTDLAHDERIHLDTAPEITEIEYSLPTTDSDFSTAPKTVTTTMRTPYEMVADPTRPDDKDSTAVRKTVTTVTTTFPTEGITSAAMRDQEEFQNAPESPDKPVSQEKYPYVSEATLNVMSASEEYETTPAIREQPDEETKGYSVETGDEFAPATERFTTVITKRIGEEPATKPDFENYSPLKRTVISTRIGEPEIEESRSYERESPKLVETPVHAAQELPTSDVSTTATSTHFGEHEMDIEGFGREPRSFYEVTTPVAREDYSHGGVITTVTTTLHEEPESQDIQGPLKDSYFEDAPRSPTEPYQPMGKVITTVATTLHKEEPEQTPAGKESPESPISSKSGIKHSPIKETVTITMTRYEDEGGTPEHYEKQEYVKTSDLPEDRTSRGDYQPYEETTTITTTTYEEGEVPESLGTVEDAGKQADILTSTVYQQPSEITATTIRMTSHEEGEPEHEKYAREFKASRRVEPEYSGEYDMHLDSTKERVPGTMITREELSFQKTFKGDAPDRDHAPKSELISDEGQTGPPFDDTPGLATKASKIAAGALIAPVALAAMGASAAYEALAKDDEEKRK</sequence>
<accession>A0A3P6QR96</accession>
<reference evidence="2 3" key="1">
    <citation type="submission" date="2018-11" db="EMBL/GenBank/DDBJ databases">
        <authorList>
            <consortium name="Pathogen Informatics"/>
        </authorList>
    </citation>
    <scope>NUCLEOTIDE SEQUENCE [LARGE SCALE GENOMIC DNA]</scope>
</reference>
<dbReference type="OrthoDB" id="5877152at2759"/>
<feature type="compositionally biased region" description="Low complexity" evidence="1">
    <location>
        <begin position="292"/>
        <end position="311"/>
    </location>
</feature>
<feature type="compositionally biased region" description="Polar residues" evidence="1">
    <location>
        <begin position="378"/>
        <end position="397"/>
    </location>
</feature>
<protein>
    <submittedName>
        <fullName evidence="2">Uncharacterized protein</fullName>
    </submittedName>
</protein>
<feature type="compositionally biased region" description="Basic and acidic residues" evidence="1">
    <location>
        <begin position="313"/>
        <end position="336"/>
    </location>
</feature>
<feature type="compositionally biased region" description="Basic and acidic residues" evidence="1">
    <location>
        <begin position="710"/>
        <end position="739"/>
    </location>
</feature>
<dbReference type="Proteomes" id="UP000271889">
    <property type="component" value="Unassembled WGS sequence"/>
</dbReference>